<dbReference type="RefSeq" id="WP_182549783.1">
    <property type="nucleotide sequence ID" value="NZ_JACGXN010000003.1"/>
</dbReference>
<proteinExistence type="predicted"/>
<organism evidence="1 2">
    <name type="scientific">Phyllobacterium myrsinacearum</name>
    <dbReference type="NCBI Taxonomy" id="28101"/>
    <lineage>
        <taxon>Bacteria</taxon>
        <taxon>Pseudomonadati</taxon>
        <taxon>Pseudomonadota</taxon>
        <taxon>Alphaproteobacteria</taxon>
        <taxon>Hyphomicrobiales</taxon>
        <taxon>Phyllobacteriaceae</taxon>
        <taxon>Phyllobacterium</taxon>
    </lineage>
</organism>
<reference evidence="1 2" key="1">
    <citation type="submission" date="2020-07" db="EMBL/GenBank/DDBJ databases">
        <title>Genomic Encyclopedia of Type Strains, Phase IV (KMG-V): Genome sequencing to study the core and pangenomes of soil and plant-associated prokaryotes.</title>
        <authorList>
            <person name="Whitman W."/>
        </authorList>
    </citation>
    <scope>NUCLEOTIDE SEQUENCE [LARGE SCALE GENOMIC DNA]</scope>
    <source>
        <strain evidence="1 2">AN3</strain>
    </source>
</reference>
<accession>A0A839ERR2</accession>
<evidence type="ECO:0000313" key="1">
    <source>
        <dbReference type="EMBL" id="MBA8879127.1"/>
    </source>
</evidence>
<keyword evidence="2" id="KW-1185">Reference proteome</keyword>
<dbReference type="EMBL" id="JACGXN010000003">
    <property type="protein sequence ID" value="MBA8879127.1"/>
    <property type="molecule type" value="Genomic_DNA"/>
</dbReference>
<evidence type="ECO:0000313" key="2">
    <source>
        <dbReference type="Proteomes" id="UP000549052"/>
    </source>
</evidence>
<sequence>MVQTAKYRRLLPGHPIPPDAVRIRIFQERGTTVAEVEWPSNELTNAGDYFYATHVPLAFERALDVQENYGFKEIVVILDEPVSWDDKWGVLESE</sequence>
<name>A0A839ERR2_9HYPH</name>
<dbReference type="AlphaFoldDB" id="A0A839ERR2"/>
<comment type="caution">
    <text evidence="1">The sequence shown here is derived from an EMBL/GenBank/DDBJ whole genome shotgun (WGS) entry which is preliminary data.</text>
</comment>
<gene>
    <name evidence="1" type="ORF">FHW16_002845</name>
</gene>
<protein>
    <submittedName>
        <fullName evidence="1">Uncharacterized protein</fullName>
    </submittedName>
</protein>
<dbReference type="Proteomes" id="UP000549052">
    <property type="component" value="Unassembled WGS sequence"/>
</dbReference>